<dbReference type="RefSeq" id="WP_344988011.1">
    <property type="nucleotide sequence ID" value="NZ_BAAAXV010000002.1"/>
</dbReference>
<organism evidence="3 4">
    <name type="scientific">Nonomuraea helvata</name>
    <dbReference type="NCBI Taxonomy" id="37484"/>
    <lineage>
        <taxon>Bacteria</taxon>
        <taxon>Bacillati</taxon>
        <taxon>Actinomycetota</taxon>
        <taxon>Actinomycetes</taxon>
        <taxon>Streptosporangiales</taxon>
        <taxon>Streptosporangiaceae</taxon>
        <taxon>Nonomuraea</taxon>
    </lineage>
</organism>
<dbReference type="InterPro" id="IPR019606">
    <property type="entry name" value="GerMN"/>
</dbReference>
<reference evidence="3 4" key="1">
    <citation type="submission" date="2024-09" db="EMBL/GenBank/DDBJ databases">
        <authorList>
            <person name="Sun Q."/>
            <person name="Mori K."/>
        </authorList>
    </citation>
    <scope>NUCLEOTIDE SEQUENCE [LARGE SCALE GENOMIC DNA]</scope>
    <source>
        <strain evidence="3 4">JCM 3143</strain>
    </source>
</reference>
<dbReference type="Proteomes" id="UP001589532">
    <property type="component" value="Unassembled WGS sequence"/>
</dbReference>
<dbReference type="Pfam" id="PF10646">
    <property type="entry name" value="Germane"/>
    <property type="match status" value="1"/>
</dbReference>
<feature type="signal peptide" evidence="1">
    <location>
        <begin position="1"/>
        <end position="19"/>
    </location>
</feature>
<accession>A0ABV5SF72</accession>
<keyword evidence="4" id="KW-1185">Reference proteome</keyword>
<evidence type="ECO:0000313" key="3">
    <source>
        <dbReference type="EMBL" id="MFB9630312.1"/>
    </source>
</evidence>
<dbReference type="PROSITE" id="PS51257">
    <property type="entry name" value="PROKAR_LIPOPROTEIN"/>
    <property type="match status" value="1"/>
</dbReference>
<dbReference type="EMBL" id="JBHMBW010000094">
    <property type="protein sequence ID" value="MFB9630312.1"/>
    <property type="molecule type" value="Genomic_DNA"/>
</dbReference>
<feature type="chain" id="PRO_5046672647" evidence="1">
    <location>
        <begin position="20"/>
        <end position="176"/>
    </location>
</feature>
<sequence length="176" mass="18082">MPRVLRHLAAVLAAAATVAGCGISDTDARPAGDLVQGGLTANPAGSLRVYFVTPQGTWPVSRPASAGARLQQAMDALLDGPTAAERARGLITQLPSAPQPVRARTAKGRVQLHLPWLVRDLRPAAVSQLVCTAAEAPGVGDDPVIEVFEPGMAGRPWPVRCDESGSAVPAEQGAAS</sequence>
<proteinExistence type="predicted"/>
<evidence type="ECO:0000256" key="1">
    <source>
        <dbReference type="SAM" id="SignalP"/>
    </source>
</evidence>
<evidence type="ECO:0000259" key="2">
    <source>
        <dbReference type="Pfam" id="PF10646"/>
    </source>
</evidence>
<gene>
    <name evidence="3" type="ORF">ACFFSA_45175</name>
</gene>
<protein>
    <submittedName>
        <fullName evidence="3">GerMN domain-containing protein</fullName>
    </submittedName>
</protein>
<keyword evidence="1" id="KW-0732">Signal</keyword>
<name>A0ABV5SF72_9ACTN</name>
<evidence type="ECO:0000313" key="4">
    <source>
        <dbReference type="Proteomes" id="UP001589532"/>
    </source>
</evidence>
<feature type="domain" description="GerMN" evidence="2">
    <location>
        <begin position="49"/>
        <end position="140"/>
    </location>
</feature>
<comment type="caution">
    <text evidence="3">The sequence shown here is derived from an EMBL/GenBank/DDBJ whole genome shotgun (WGS) entry which is preliminary data.</text>
</comment>